<dbReference type="OrthoDB" id="9810457at2"/>
<evidence type="ECO:0000256" key="8">
    <source>
        <dbReference type="SAM" id="Phobius"/>
    </source>
</evidence>
<evidence type="ECO:0000256" key="4">
    <source>
        <dbReference type="ARBA" id="ARBA00022475"/>
    </source>
</evidence>
<dbReference type="RefSeq" id="WP_072817353.1">
    <property type="nucleotide sequence ID" value="NZ_LT670849.1"/>
</dbReference>
<keyword evidence="4" id="KW-1003">Cell membrane</keyword>
<evidence type="ECO:0000256" key="1">
    <source>
        <dbReference type="ARBA" id="ARBA00004651"/>
    </source>
</evidence>
<dbReference type="AlphaFoldDB" id="A0A1M7TEY3"/>
<evidence type="ECO:0000256" key="7">
    <source>
        <dbReference type="ARBA" id="ARBA00023136"/>
    </source>
</evidence>
<organism evidence="9 10">
    <name type="scientific">Bradyrhizobium erythrophlei</name>
    <dbReference type="NCBI Taxonomy" id="1437360"/>
    <lineage>
        <taxon>Bacteria</taxon>
        <taxon>Pseudomonadati</taxon>
        <taxon>Pseudomonadota</taxon>
        <taxon>Alphaproteobacteria</taxon>
        <taxon>Hyphomicrobiales</taxon>
        <taxon>Nitrobacteraceae</taxon>
        <taxon>Bradyrhizobium</taxon>
    </lineage>
</organism>
<keyword evidence="7 8" id="KW-0472">Membrane</keyword>
<evidence type="ECO:0000256" key="2">
    <source>
        <dbReference type="ARBA" id="ARBA00010145"/>
    </source>
</evidence>
<feature type="transmembrane region" description="Helical" evidence="8">
    <location>
        <begin position="284"/>
        <end position="306"/>
    </location>
</feature>
<dbReference type="InterPro" id="IPR004776">
    <property type="entry name" value="Mem_transp_PIN-like"/>
</dbReference>
<feature type="transmembrane region" description="Helical" evidence="8">
    <location>
        <begin position="166"/>
        <end position="188"/>
    </location>
</feature>
<name>A0A1M7TEY3_9BRAD</name>
<dbReference type="Proteomes" id="UP000184096">
    <property type="component" value="Chromosome I"/>
</dbReference>
<keyword evidence="6 8" id="KW-1133">Transmembrane helix</keyword>
<reference evidence="10" key="1">
    <citation type="submission" date="2016-11" db="EMBL/GenBank/DDBJ databases">
        <authorList>
            <person name="Varghese N."/>
            <person name="Submissions S."/>
        </authorList>
    </citation>
    <scope>NUCLEOTIDE SEQUENCE [LARGE SCALE GENOMIC DNA]</scope>
    <source>
        <strain evidence="10">GAS401</strain>
    </source>
</reference>
<dbReference type="GO" id="GO:0055085">
    <property type="term" value="P:transmembrane transport"/>
    <property type="evidence" value="ECO:0007669"/>
    <property type="project" value="InterPro"/>
</dbReference>
<feature type="transmembrane region" description="Helical" evidence="8">
    <location>
        <begin position="124"/>
        <end position="145"/>
    </location>
</feature>
<feature type="transmembrane region" description="Helical" evidence="8">
    <location>
        <begin position="6"/>
        <end position="26"/>
    </location>
</feature>
<feature type="transmembrane region" description="Helical" evidence="8">
    <location>
        <begin position="95"/>
        <end position="118"/>
    </location>
</feature>
<evidence type="ECO:0000313" key="9">
    <source>
        <dbReference type="EMBL" id="SHN69322.1"/>
    </source>
</evidence>
<sequence length="314" mass="32822">MQVADLVLPVFAIIVTGWLAGWLGYVSRSLADALVHFAYNVAMPALLFVTIAQESASSFLEWRFLLAFGGGSILCFLAVFLVLRAGLGRSTTSSTMYGMAAAMTNTGFVALPILHSIYGQPAVLPAAVATVFVAAVMFPLAVVLLESEESGEHGRIAHPLMLMKQIVLNPMVLSTLIGLGWAIVGWPIPAPLAAYLNIFAGALTPCALFAIGLGLSVDGIASNLAASIVLSAVKLLVMPLIVYGLCVATGLNPLYTIAAVICAAVPTAKTTYILAGEYKVEEELVASTVSITTVLSVATLLGWLTILRAAVEVK</sequence>
<proteinExistence type="inferred from homology"/>
<comment type="similarity">
    <text evidence="2">Belongs to the auxin efflux carrier (TC 2.A.69) family.</text>
</comment>
<feature type="transmembrane region" description="Helical" evidence="8">
    <location>
        <begin position="33"/>
        <end position="52"/>
    </location>
</feature>
<keyword evidence="5 8" id="KW-0812">Transmembrane</keyword>
<dbReference type="Gene3D" id="1.20.1530.20">
    <property type="match status" value="1"/>
</dbReference>
<dbReference type="PANTHER" id="PTHR36838">
    <property type="entry name" value="AUXIN EFFLUX CARRIER FAMILY PROTEIN"/>
    <property type="match status" value="1"/>
</dbReference>
<evidence type="ECO:0000256" key="3">
    <source>
        <dbReference type="ARBA" id="ARBA00022448"/>
    </source>
</evidence>
<evidence type="ECO:0008006" key="11">
    <source>
        <dbReference type="Google" id="ProtNLM"/>
    </source>
</evidence>
<dbReference type="GO" id="GO:0005886">
    <property type="term" value="C:plasma membrane"/>
    <property type="evidence" value="ECO:0007669"/>
    <property type="project" value="UniProtKB-SubCell"/>
</dbReference>
<comment type="subcellular location">
    <subcellularLocation>
        <location evidence="1">Cell membrane</location>
        <topology evidence="1">Multi-pass membrane protein</topology>
    </subcellularLocation>
</comment>
<evidence type="ECO:0000256" key="5">
    <source>
        <dbReference type="ARBA" id="ARBA00022692"/>
    </source>
</evidence>
<feature type="transmembrane region" description="Helical" evidence="8">
    <location>
        <begin position="194"/>
        <end position="217"/>
    </location>
</feature>
<feature type="transmembrane region" description="Helical" evidence="8">
    <location>
        <begin position="254"/>
        <end position="272"/>
    </location>
</feature>
<dbReference type="EMBL" id="LT670849">
    <property type="protein sequence ID" value="SHN69322.1"/>
    <property type="molecule type" value="Genomic_DNA"/>
</dbReference>
<protein>
    <recommendedName>
        <fullName evidence="11">AEC family transporter</fullName>
    </recommendedName>
</protein>
<evidence type="ECO:0000256" key="6">
    <source>
        <dbReference type="ARBA" id="ARBA00022989"/>
    </source>
</evidence>
<dbReference type="Pfam" id="PF03547">
    <property type="entry name" value="Mem_trans"/>
    <property type="match status" value="1"/>
</dbReference>
<dbReference type="PANTHER" id="PTHR36838:SF3">
    <property type="entry name" value="TRANSPORTER AUXIN EFFLUX CARRIER EC FAMILY"/>
    <property type="match status" value="1"/>
</dbReference>
<keyword evidence="10" id="KW-1185">Reference proteome</keyword>
<accession>A0A1M7TEY3</accession>
<gene>
    <name evidence="9" type="ORF">SAMN05444170_1532</name>
</gene>
<evidence type="ECO:0000313" key="10">
    <source>
        <dbReference type="Proteomes" id="UP000184096"/>
    </source>
</evidence>
<feature type="transmembrane region" description="Helical" evidence="8">
    <location>
        <begin position="224"/>
        <end position="242"/>
    </location>
</feature>
<keyword evidence="3" id="KW-0813">Transport</keyword>
<dbReference type="InterPro" id="IPR038770">
    <property type="entry name" value="Na+/solute_symporter_sf"/>
</dbReference>
<feature type="transmembrane region" description="Helical" evidence="8">
    <location>
        <begin position="64"/>
        <end position="83"/>
    </location>
</feature>